<feature type="region of interest" description="Disordered" evidence="1">
    <location>
        <begin position="209"/>
        <end position="247"/>
    </location>
</feature>
<feature type="compositionally biased region" description="Acidic residues" evidence="1">
    <location>
        <begin position="217"/>
        <end position="230"/>
    </location>
</feature>
<name>A0ABQ8N4F8_PYRGI</name>
<evidence type="ECO:0000259" key="2">
    <source>
        <dbReference type="Pfam" id="PF20150"/>
    </source>
</evidence>
<accession>A0ABQ8N4F8</accession>
<keyword evidence="4" id="KW-1185">Reference proteome</keyword>
<sequence>MPTYHHLPVELRLMIWLETIPPQTPQVHFLMTDSLGFFPVKPGDQWPQVHEPFPVGLHVCRESRYIIQDALRRMRARVACDLRKQQQQQEQEQQEEQECKNHHWPTRRPFLPKKDILYLDMGADPGRYNRNRSSRKAWIDEPRTHLFQVSHGQPHTYIAEVTKLALPFGVFSPEHLHMQHVVSWILTLLPIRELHVVFGRSKCSDQGGYGGWQDHQDEYENGDDDCEGGCDDMSPAPPPIRSPIPSPALSKIYPSPSPLPLPPVSWRIFPPNTPHLNRILNAAETKSWMAACWPQGHLGAAFKDEGVLGILSNGIVVKPGLLVRSTGYE</sequence>
<proteinExistence type="predicted"/>
<evidence type="ECO:0000313" key="4">
    <source>
        <dbReference type="Proteomes" id="UP001059893"/>
    </source>
</evidence>
<evidence type="ECO:0000256" key="1">
    <source>
        <dbReference type="SAM" id="MobiDB-lite"/>
    </source>
</evidence>
<feature type="domain" description="2EXR" evidence="2">
    <location>
        <begin position="3"/>
        <end position="83"/>
    </location>
</feature>
<gene>
    <name evidence="3" type="ORF">MCOR33_011075</name>
</gene>
<dbReference type="Pfam" id="PF20150">
    <property type="entry name" value="2EXR"/>
    <property type="match status" value="1"/>
</dbReference>
<evidence type="ECO:0000313" key="3">
    <source>
        <dbReference type="EMBL" id="KAI6290774.1"/>
    </source>
</evidence>
<dbReference type="EMBL" id="JABSND010000425">
    <property type="protein sequence ID" value="KAI6290774.1"/>
    <property type="molecule type" value="Genomic_DNA"/>
</dbReference>
<feature type="compositionally biased region" description="Pro residues" evidence="1">
    <location>
        <begin position="235"/>
        <end position="246"/>
    </location>
</feature>
<comment type="caution">
    <text evidence="3">The sequence shown here is derived from an EMBL/GenBank/DDBJ whole genome shotgun (WGS) entry which is preliminary data.</text>
</comment>
<dbReference type="InterPro" id="IPR045518">
    <property type="entry name" value="2EXR"/>
</dbReference>
<organism evidence="3 4">
    <name type="scientific">Pyricularia grisea</name>
    <name type="common">Crabgrass-specific blast fungus</name>
    <name type="synonym">Magnaporthe grisea</name>
    <dbReference type="NCBI Taxonomy" id="148305"/>
    <lineage>
        <taxon>Eukaryota</taxon>
        <taxon>Fungi</taxon>
        <taxon>Dikarya</taxon>
        <taxon>Ascomycota</taxon>
        <taxon>Pezizomycotina</taxon>
        <taxon>Sordariomycetes</taxon>
        <taxon>Sordariomycetidae</taxon>
        <taxon>Magnaporthales</taxon>
        <taxon>Pyriculariaceae</taxon>
        <taxon>Pyricularia</taxon>
    </lineage>
</organism>
<protein>
    <recommendedName>
        <fullName evidence="2">2EXR domain-containing protein</fullName>
    </recommendedName>
</protein>
<dbReference type="Proteomes" id="UP001059893">
    <property type="component" value="Unassembled WGS sequence"/>
</dbReference>
<reference evidence="3" key="1">
    <citation type="submission" date="2021-01" db="EMBL/GenBank/DDBJ databases">
        <title>Deciphering the adaptive evolutionary patterns associated with biogeogrpahic diversity in the finger millet blast pathogen Magnaporthe oryzae in Eastern Africa.</title>
        <authorList>
            <person name="Onyema G."/>
            <person name="Shittu T.A."/>
            <person name="Dodsworth S."/>
            <person name="Devilliers S."/>
            <person name="Muthumeenakshi S."/>
            <person name="Sreenivasaprasad S."/>
        </authorList>
    </citation>
    <scope>NUCLEOTIDE SEQUENCE</scope>
    <source>
        <strain evidence="3">D15/s37</strain>
    </source>
</reference>